<evidence type="ECO:0000256" key="1">
    <source>
        <dbReference type="ARBA" id="ARBA00022468"/>
    </source>
</evidence>
<dbReference type="Pfam" id="PF02145">
    <property type="entry name" value="Rap_GAP"/>
    <property type="match status" value="1"/>
</dbReference>
<feature type="region of interest" description="Disordered" evidence="2">
    <location>
        <begin position="820"/>
        <end position="855"/>
    </location>
</feature>
<gene>
    <name evidence="4" type="ORF">SSS_2046</name>
</gene>
<sequence length="1907" mass="215084">MNEPLSLGIRKGSGSSINKTENRLKILEELVSSSNHTSYRLPGQRDKFLSHVFYSTVDLLDSSNGTDVRHKVWRIYTKLIDGQAETIGQLRYYFFNILEQYDAKDEDIPLLIDFLIALTDHGKNIDHYESKIDSFIINWISVAFENHKKSSKTNSRSKLTGNNSFDRDLFLLKNEKYDSTVQQKFLQFMINLIKYNAACVASDNSKALIKMIRFCYSLAYQSKSIAELMMIYEFLNVVLSYSHLPNETLSQSIVILCIGANRDELFPICMKIIRNLMGTYLGFATLTTLHHIIEDEINFGDKLLIRGAVHFLVQSIWGDLVQVTEKSGLSVTVVLPAFKMLLSNEMIVSPQISYEIADGIHCFVKNVHDNRLNKNRNDENQQHQNVDPNHKTMESTVIYCDEFQTLSSKSHDIVYHYTWDLILDICDIIVSNHLQSWKATIDKTNTEQNESLKVLRKILDILELFEKLLDSEQSDLIQQETDLSTPSFNNECLEKIFNIFEMARDFLSNETLIKMIDNRLNHIILNRFGFDLDAKLKRLRHIISVYFVSNRNNLVKLKCLEKLTNFLNDSNLIDIDIFWEKVACQFFPSNDQLVSPARESALNFLIFIAKKTNSTKNLNEMIEIFDSIINNQFKTFPRQHSLESTPTFRNQSSAFSSTIHHQLSAPSNSTDSSSFIFQDVIKATNALITIFIDNIDHCQCHSASVNAFRTLIKILAFVQKLHIGDDFTSIYARTISLIKKILFSLVLSLRTNRWAQLGVVEENILLKNFDLAPLSTPSSSSTSPTSNRSKIFDSDNNEEECIRFTPYILVNDLKVLQNSGALNSPPNSPQHQTLEVSSSKNLSSSPNRSSNTTTTNNVSIQFHSFFIEALKSVVESILSEKNWSVLKLIFFQLPKTLKHNGLILAATSSSLNPSLSNQSPSSSTAANPLANKNESIPDLIVNALCHFIDTIQVRYHDLYFGENKVTKVDILASIYNSISALVGYKLLSYSQASIVKCLQNGLIHFSSKISSVRQCIVSLTICLIEMQTVMNKYLQDILLQLSKITANKTLAVPELEFLSSILLFLSYSSIFLIQSISLDLILFPDIYYTSTNAQYLSIFIIAQPYIDPQKYGEYTVALALRVISMWFLKCPIACRMNMVRFLMKGFQNNLLKPKDFSKDDSNLSQLSQRLSNVHENAATKSSKLEPNRFLSASSPPPPPSTPLTLNVFSFNSQTSSSGSDHTGTDPKQNLIVRSSSATNAQSYQIGNDSVILDPNDKEKSKMELVEVCMDMLASNAFTTSSPLPLKPSMIDKLLNKDKTRFWMIGHKIIQITTTGCTSRAIKNGLCNKCFMICHMNKPQNHQSSSSSTQPHNSLNSLSNQWSGGQYSNQSGSVDLQSQTENSSHDQFFQQQSMINSEADNNQTRRRHRSEIHHNTKLMKKMVNINDDYFMGKSKSNQIGSSIDSDLNGVSCNNSSKYCRCWCQTWAEILIRRATGNTRIMLRIENNLGDFPNNWTNTEGDDSLAEIFKNSNLQLNLGMKLQRSSDSIYTNDENLSETDSVTHETASKSSDSETVSIQNSNDKQSNSYKASQPVTRAASFGGSNRNNGHNLANDNNQNVNIYERAKNMISRKLEKDFSFEEKESISAESRGSQSSINDENNKIESDDSAAFSDQPNLMFRDRGHTISIPVQKSSSSNSVVRGQSSCEYSSISASNINLSSRQTISPVGLSPQFVFLQLYYNSMFKDEIGFGGSGGSNPIEKPILLDRNDSLVRSLGTFDRTTPYETHKIGILYVGPGQTKSRSEILSNQIGSYRYSKFLKEIGQLISLEEVNPKIFYVGGLSARDGPFAISWCDHLVQTIFHVATFMPTLQNDPNCNNKMAHIGNDLVCIVYNNSGEKFDLNNVKVRSLHFIDSNFANLISECSNFLC</sequence>
<evidence type="ECO:0000313" key="6">
    <source>
        <dbReference type="Proteomes" id="UP000070412"/>
    </source>
</evidence>
<feature type="region of interest" description="Disordered" evidence="2">
    <location>
        <begin position="774"/>
        <end position="793"/>
    </location>
</feature>
<feature type="compositionally biased region" description="Low complexity" evidence="2">
    <location>
        <begin position="775"/>
        <end position="786"/>
    </location>
</feature>
<evidence type="ECO:0000313" key="4">
    <source>
        <dbReference type="EMBL" id="KAF7489596.1"/>
    </source>
</evidence>
<dbReference type="GO" id="GO:0030178">
    <property type="term" value="P:negative regulation of Wnt signaling pathway"/>
    <property type="evidence" value="ECO:0007669"/>
    <property type="project" value="TreeGrafter"/>
</dbReference>
<dbReference type="Gene3D" id="3.40.50.11210">
    <property type="entry name" value="Rap/Ran-GAP"/>
    <property type="match status" value="1"/>
</dbReference>
<protein>
    <submittedName>
        <fullName evidence="4">Tuberin</fullName>
    </submittedName>
</protein>
<dbReference type="Pfam" id="PF03542">
    <property type="entry name" value="Tuberin"/>
    <property type="match status" value="1"/>
</dbReference>
<dbReference type="InterPro" id="IPR018515">
    <property type="entry name" value="Tuberin-type_domain"/>
</dbReference>
<dbReference type="InterPro" id="IPR027107">
    <property type="entry name" value="Tuberin/Ral-act_asu"/>
</dbReference>
<dbReference type="Pfam" id="PF11864">
    <property type="entry name" value="DUF3384"/>
    <property type="match status" value="1"/>
</dbReference>
<dbReference type="InterPro" id="IPR000331">
    <property type="entry name" value="Rap/Ran_GAP_dom"/>
</dbReference>
<dbReference type="GO" id="GO:0032007">
    <property type="term" value="P:negative regulation of TOR signaling"/>
    <property type="evidence" value="ECO:0007669"/>
    <property type="project" value="TreeGrafter"/>
</dbReference>
<keyword evidence="6" id="KW-1185">Reference proteome</keyword>
<keyword evidence="1" id="KW-0343">GTPase activation</keyword>
<name>A0A834R3W9_SARSC</name>
<dbReference type="GO" id="GO:0005634">
    <property type="term" value="C:nucleus"/>
    <property type="evidence" value="ECO:0007669"/>
    <property type="project" value="InterPro"/>
</dbReference>
<feature type="region of interest" description="Disordered" evidence="2">
    <location>
        <begin position="1530"/>
        <end position="1598"/>
    </location>
</feature>
<feature type="compositionally biased region" description="Polar residues" evidence="2">
    <location>
        <begin position="1357"/>
        <end position="1386"/>
    </location>
</feature>
<feature type="compositionally biased region" description="Low complexity" evidence="2">
    <location>
        <begin position="1338"/>
        <end position="1356"/>
    </location>
</feature>
<dbReference type="GO" id="GO:0051898">
    <property type="term" value="P:negative regulation of phosphatidylinositol 3-kinase/protein kinase B signal transduction"/>
    <property type="evidence" value="ECO:0007669"/>
    <property type="project" value="TreeGrafter"/>
</dbReference>
<dbReference type="GO" id="GO:0046627">
    <property type="term" value="P:negative regulation of insulin receptor signaling pathway"/>
    <property type="evidence" value="ECO:0007669"/>
    <property type="project" value="TreeGrafter"/>
</dbReference>
<dbReference type="InterPro" id="IPR035974">
    <property type="entry name" value="Rap/Ran-GAP_sf"/>
</dbReference>
<proteinExistence type="predicted"/>
<dbReference type="InterPro" id="IPR024584">
    <property type="entry name" value="Tuberin_N"/>
</dbReference>
<feature type="compositionally biased region" description="Polar residues" evidence="2">
    <location>
        <begin position="1625"/>
        <end position="1637"/>
    </location>
</feature>
<dbReference type="GO" id="GO:0051726">
    <property type="term" value="P:regulation of cell cycle"/>
    <property type="evidence" value="ECO:0007669"/>
    <property type="project" value="TreeGrafter"/>
</dbReference>
<evidence type="ECO:0000259" key="3">
    <source>
        <dbReference type="PROSITE" id="PS50085"/>
    </source>
</evidence>
<feature type="region of interest" description="Disordered" evidence="2">
    <location>
        <begin position="1338"/>
        <end position="1386"/>
    </location>
</feature>
<dbReference type="EMBL" id="WVUK01000064">
    <property type="protein sequence ID" value="KAF7489596.1"/>
    <property type="molecule type" value="Genomic_DNA"/>
</dbReference>
<dbReference type="PANTHER" id="PTHR10063">
    <property type="entry name" value="TUBERIN"/>
    <property type="match status" value="1"/>
</dbReference>
<feature type="compositionally biased region" description="Low complexity" evidence="2">
    <location>
        <begin position="837"/>
        <end position="855"/>
    </location>
</feature>
<dbReference type="OrthoDB" id="5797019at2759"/>
<reference evidence="5" key="3">
    <citation type="submission" date="2022-06" db="UniProtKB">
        <authorList>
            <consortium name="EnsemblMetazoa"/>
        </authorList>
    </citation>
    <scope>IDENTIFICATION</scope>
</reference>
<feature type="compositionally biased region" description="Polar residues" evidence="2">
    <location>
        <begin position="1546"/>
        <end position="1573"/>
    </location>
</feature>
<feature type="compositionally biased region" description="Polar residues" evidence="2">
    <location>
        <begin position="1580"/>
        <end position="1598"/>
    </location>
</feature>
<dbReference type="SUPFAM" id="SSF111347">
    <property type="entry name" value="Rap/Ran-GAP"/>
    <property type="match status" value="1"/>
</dbReference>
<dbReference type="PROSITE" id="PS50085">
    <property type="entry name" value="RAPGAP"/>
    <property type="match status" value="1"/>
</dbReference>
<dbReference type="GO" id="GO:0033596">
    <property type="term" value="C:TSC1-TSC2 complex"/>
    <property type="evidence" value="ECO:0007669"/>
    <property type="project" value="TreeGrafter"/>
</dbReference>
<dbReference type="PANTHER" id="PTHR10063:SF0">
    <property type="entry name" value="TUBERIN"/>
    <property type="match status" value="1"/>
</dbReference>
<accession>A0A834R3W9</accession>
<organism evidence="4">
    <name type="scientific">Sarcoptes scabiei</name>
    <name type="common">Itch mite</name>
    <name type="synonym">Acarus scabiei</name>
    <dbReference type="NCBI Taxonomy" id="52283"/>
    <lineage>
        <taxon>Eukaryota</taxon>
        <taxon>Metazoa</taxon>
        <taxon>Ecdysozoa</taxon>
        <taxon>Arthropoda</taxon>
        <taxon>Chelicerata</taxon>
        <taxon>Arachnida</taxon>
        <taxon>Acari</taxon>
        <taxon>Acariformes</taxon>
        <taxon>Sarcoptiformes</taxon>
        <taxon>Astigmata</taxon>
        <taxon>Psoroptidia</taxon>
        <taxon>Sarcoptoidea</taxon>
        <taxon>Sarcoptidae</taxon>
        <taxon>Sarcoptinae</taxon>
        <taxon>Sarcoptes</taxon>
    </lineage>
</organism>
<reference evidence="6" key="1">
    <citation type="journal article" date="2020" name="PLoS Negl. Trop. Dis.">
        <title>High-quality nuclear genome for Sarcoptes scabiei-A critical resource for a neglected parasite.</title>
        <authorList>
            <person name="Korhonen P.K."/>
            <person name="Gasser R.B."/>
            <person name="Ma G."/>
            <person name="Wang T."/>
            <person name="Stroehlein A.J."/>
            <person name="Young N.D."/>
            <person name="Ang C.S."/>
            <person name="Fernando D.D."/>
            <person name="Lu H.C."/>
            <person name="Taylor S."/>
            <person name="Reynolds S.L."/>
            <person name="Mofiz E."/>
            <person name="Najaraj S.H."/>
            <person name="Gowda H."/>
            <person name="Madugundu A."/>
            <person name="Renuse S."/>
            <person name="Holt D."/>
            <person name="Pandey A."/>
            <person name="Papenfuss A.T."/>
            <person name="Fischer K."/>
        </authorList>
    </citation>
    <scope>NUCLEOTIDE SEQUENCE [LARGE SCALE GENOMIC DNA]</scope>
</reference>
<reference evidence="4" key="2">
    <citation type="submission" date="2020-01" db="EMBL/GenBank/DDBJ databases">
        <authorList>
            <person name="Korhonen P.K.K."/>
            <person name="Guangxu M.G."/>
            <person name="Wang T.W."/>
            <person name="Stroehlein A.J.S."/>
            <person name="Young N.D."/>
            <person name="Ang C.-S.A."/>
            <person name="Fernando D.W.F."/>
            <person name="Lu H.L."/>
            <person name="Taylor S.T."/>
            <person name="Ehtesham M.E.M."/>
            <person name="Najaraj S.H.N."/>
            <person name="Harsha G.H.G."/>
            <person name="Madugundu A.M."/>
            <person name="Renuse S.R."/>
            <person name="Holt D.H."/>
            <person name="Pandey A.P."/>
            <person name="Papenfuss A.P."/>
            <person name="Gasser R.B.G."/>
            <person name="Fischer K.F."/>
        </authorList>
    </citation>
    <scope>NUCLEOTIDE SEQUENCE</scope>
    <source>
        <strain evidence="4">SSS_KF_BRIS2020</strain>
    </source>
</reference>
<dbReference type="GO" id="GO:0051056">
    <property type="term" value="P:regulation of small GTPase mediated signal transduction"/>
    <property type="evidence" value="ECO:0007669"/>
    <property type="project" value="InterPro"/>
</dbReference>
<dbReference type="Proteomes" id="UP000070412">
    <property type="component" value="Unassembled WGS sequence"/>
</dbReference>
<dbReference type="GO" id="GO:0005096">
    <property type="term" value="F:GTPase activator activity"/>
    <property type="evidence" value="ECO:0007669"/>
    <property type="project" value="UniProtKB-KW"/>
</dbReference>
<feature type="compositionally biased region" description="Polar residues" evidence="2">
    <location>
        <begin position="820"/>
        <end position="836"/>
    </location>
</feature>
<evidence type="ECO:0000256" key="2">
    <source>
        <dbReference type="SAM" id="MobiDB-lite"/>
    </source>
</evidence>
<evidence type="ECO:0000313" key="5">
    <source>
        <dbReference type="EnsemblMetazoa" id="KAF7489596.1"/>
    </source>
</evidence>
<feature type="region of interest" description="Disordered" evidence="2">
    <location>
        <begin position="1623"/>
        <end position="1653"/>
    </location>
</feature>
<dbReference type="EnsemblMetazoa" id="SSS_2046s_mrna">
    <property type="protein sequence ID" value="KAF7489596.1"/>
    <property type="gene ID" value="SSS_2046"/>
</dbReference>
<feature type="domain" description="Rap-GAP" evidence="3">
    <location>
        <begin position="1754"/>
        <end position="1907"/>
    </location>
</feature>
<feature type="region of interest" description="Disordered" evidence="2">
    <location>
        <begin position="1177"/>
        <end position="1203"/>
    </location>
</feature>